<comment type="similarity">
    <text evidence="7">Belongs to the ATPase delta chain family.</text>
</comment>
<dbReference type="Pfam" id="PF00213">
    <property type="entry name" value="OSCP"/>
    <property type="match status" value="1"/>
</dbReference>
<keyword evidence="2 7" id="KW-0813">Transport</keyword>
<keyword evidence="4 7" id="KW-0406">Ion transport</keyword>
<sequence>MTPTAVNYAEALYELNIPLSAVQQAEDIFSSSAALQKALENPVVSQREKDALIPRVFPKESVNLLRVLCLHGYSRLLPQVRQAYEDLIRQKNKVLRATLTCVTPPDAATQSRLKDFIRKKHHANEVELDIVQDTSLVGGFILSCGGSVYDWSLSGRIQRMKQTLTRR</sequence>
<dbReference type="HAMAP" id="MF_01416">
    <property type="entry name" value="ATP_synth_delta_bact"/>
    <property type="match status" value="1"/>
</dbReference>
<reference evidence="8" key="2">
    <citation type="journal article" date="2021" name="PeerJ">
        <title>Extensive microbial diversity within the chicken gut microbiome revealed by metagenomics and culture.</title>
        <authorList>
            <person name="Gilroy R."/>
            <person name="Ravi A."/>
            <person name="Getino M."/>
            <person name="Pursley I."/>
            <person name="Horton D.L."/>
            <person name="Alikhan N.F."/>
            <person name="Baker D."/>
            <person name="Gharbi K."/>
            <person name="Hall N."/>
            <person name="Watson M."/>
            <person name="Adriaenssens E.M."/>
            <person name="Foster-Nyarko E."/>
            <person name="Jarju S."/>
            <person name="Secka A."/>
            <person name="Antonio M."/>
            <person name="Oren A."/>
            <person name="Chaudhuri R.R."/>
            <person name="La Ragione R."/>
            <person name="Hildebrand F."/>
            <person name="Pallen M.J."/>
        </authorList>
    </citation>
    <scope>NUCLEOTIDE SEQUENCE</scope>
    <source>
        <strain evidence="8">4509</strain>
    </source>
</reference>
<keyword evidence="5 7" id="KW-0472">Membrane</keyword>
<name>A0A9D1IPQ1_9FIRM</name>
<dbReference type="PANTHER" id="PTHR11910">
    <property type="entry name" value="ATP SYNTHASE DELTA CHAIN"/>
    <property type="match status" value="1"/>
</dbReference>
<keyword evidence="6 7" id="KW-0066">ATP synthesis</keyword>
<evidence type="ECO:0000256" key="3">
    <source>
        <dbReference type="ARBA" id="ARBA00022781"/>
    </source>
</evidence>
<comment type="function">
    <text evidence="7">This protein is part of the stalk that links CF(0) to CF(1). It either transmits conformational changes from CF(0) to CF(1) or is implicated in proton conduction.</text>
</comment>
<evidence type="ECO:0000256" key="2">
    <source>
        <dbReference type="ARBA" id="ARBA00022448"/>
    </source>
</evidence>
<reference evidence="8" key="1">
    <citation type="submission" date="2020-10" db="EMBL/GenBank/DDBJ databases">
        <authorList>
            <person name="Gilroy R."/>
        </authorList>
    </citation>
    <scope>NUCLEOTIDE SEQUENCE</scope>
    <source>
        <strain evidence="8">4509</strain>
    </source>
</reference>
<dbReference type="InterPro" id="IPR026015">
    <property type="entry name" value="ATP_synth_OSCP/delta_N_sf"/>
</dbReference>
<gene>
    <name evidence="7 8" type="primary">atpH</name>
    <name evidence="8" type="ORF">IAD19_00955</name>
</gene>
<dbReference type="Proteomes" id="UP000824082">
    <property type="component" value="Unassembled WGS sequence"/>
</dbReference>
<accession>A0A9D1IPQ1</accession>
<dbReference type="GO" id="GO:0046933">
    <property type="term" value="F:proton-transporting ATP synthase activity, rotational mechanism"/>
    <property type="evidence" value="ECO:0007669"/>
    <property type="project" value="UniProtKB-UniRule"/>
</dbReference>
<dbReference type="GO" id="GO:0045259">
    <property type="term" value="C:proton-transporting ATP synthase complex"/>
    <property type="evidence" value="ECO:0007669"/>
    <property type="project" value="UniProtKB-KW"/>
</dbReference>
<evidence type="ECO:0000313" key="8">
    <source>
        <dbReference type="EMBL" id="HIU41102.1"/>
    </source>
</evidence>
<dbReference type="InterPro" id="IPR000711">
    <property type="entry name" value="ATPase_OSCP/dsu"/>
</dbReference>
<organism evidence="8 9">
    <name type="scientific">Candidatus Egerieicola faecale</name>
    <dbReference type="NCBI Taxonomy" id="2840774"/>
    <lineage>
        <taxon>Bacteria</taxon>
        <taxon>Bacillati</taxon>
        <taxon>Bacillota</taxon>
        <taxon>Clostridia</taxon>
        <taxon>Eubacteriales</taxon>
        <taxon>Oscillospiraceae</taxon>
        <taxon>Oscillospiraceae incertae sedis</taxon>
        <taxon>Candidatus Egerieicola</taxon>
    </lineage>
</organism>
<dbReference type="NCBIfam" id="TIGR01145">
    <property type="entry name" value="ATP_synt_delta"/>
    <property type="match status" value="1"/>
</dbReference>
<evidence type="ECO:0000256" key="4">
    <source>
        <dbReference type="ARBA" id="ARBA00023065"/>
    </source>
</evidence>
<dbReference type="Gene3D" id="1.10.520.20">
    <property type="entry name" value="N-terminal domain of the delta subunit of the F1F0-ATP synthase"/>
    <property type="match status" value="1"/>
</dbReference>
<dbReference type="GO" id="GO:0005886">
    <property type="term" value="C:plasma membrane"/>
    <property type="evidence" value="ECO:0007669"/>
    <property type="project" value="UniProtKB-SubCell"/>
</dbReference>
<dbReference type="EMBL" id="DVMX01000017">
    <property type="protein sequence ID" value="HIU41102.1"/>
    <property type="molecule type" value="Genomic_DNA"/>
</dbReference>
<dbReference type="SUPFAM" id="SSF47928">
    <property type="entry name" value="N-terminal domain of the delta subunit of the F1F0-ATP synthase"/>
    <property type="match status" value="1"/>
</dbReference>
<evidence type="ECO:0000256" key="5">
    <source>
        <dbReference type="ARBA" id="ARBA00023136"/>
    </source>
</evidence>
<comment type="subcellular location">
    <subcellularLocation>
        <location evidence="7">Cell membrane</location>
        <topology evidence="7">Peripheral membrane protein</topology>
    </subcellularLocation>
    <subcellularLocation>
        <location evidence="1">Membrane</location>
    </subcellularLocation>
</comment>
<comment type="caution">
    <text evidence="8">The sequence shown here is derived from an EMBL/GenBank/DDBJ whole genome shotgun (WGS) entry which is preliminary data.</text>
</comment>
<dbReference type="AlphaFoldDB" id="A0A9D1IPQ1"/>
<evidence type="ECO:0000256" key="7">
    <source>
        <dbReference type="HAMAP-Rule" id="MF_01416"/>
    </source>
</evidence>
<evidence type="ECO:0000313" key="9">
    <source>
        <dbReference type="Proteomes" id="UP000824082"/>
    </source>
</evidence>
<keyword evidence="3 7" id="KW-0375">Hydrogen ion transport</keyword>
<comment type="function">
    <text evidence="7">F(1)F(0) ATP synthase produces ATP from ADP in the presence of a proton or sodium gradient. F-type ATPases consist of two structural domains, F(1) containing the extramembraneous catalytic core and F(0) containing the membrane proton channel, linked together by a central stalk and a peripheral stalk. During catalysis, ATP synthesis in the catalytic domain of F(1) is coupled via a rotary mechanism of the central stalk subunits to proton translocation.</text>
</comment>
<proteinExistence type="inferred from homology"/>
<keyword evidence="7" id="KW-0139">CF(1)</keyword>
<dbReference type="PRINTS" id="PR00125">
    <property type="entry name" value="ATPASEDELTA"/>
</dbReference>
<keyword evidence="7" id="KW-1003">Cell membrane</keyword>
<evidence type="ECO:0000256" key="6">
    <source>
        <dbReference type="ARBA" id="ARBA00023310"/>
    </source>
</evidence>
<protein>
    <recommendedName>
        <fullName evidence="7">ATP synthase subunit delta</fullName>
    </recommendedName>
    <alternativeName>
        <fullName evidence="7">ATP synthase F(1) sector subunit delta</fullName>
    </alternativeName>
    <alternativeName>
        <fullName evidence="7">F-type ATPase subunit delta</fullName>
        <shortName evidence="7">F-ATPase subunit delta</shortName>
    </alternativeName>
</protein>
<evidence type="ECO:0000256" key="1">
    <source>
        <dbReference type="ARBA" id="ARBA00004370"/>
    </source>
</evidence>